<sequence length="38" mass="4318">MSLTSSRPIREAVGTVETMGLEPDHQLQRTLQRPRQTP</sequence>
<feature type="region of interest" description="Disordered" evidence="1">
    <location>
        <begin position="1"/>
        <end position="38"/>
    </location>
</feature>
<dbReference type="EMBL" id="ANIZ01001783">
    <property type="protein sequence ID" value="ETI44734.1"/>
    <property type="molecule type" value="Genomic_DNA"/>
</dbReference>
<protein>
    <submittedName>
        <fullName evidence="2">Uncharacterized protein</fullName>
    </submittedName>
</protein>
<dbReference type="Proteomes" id="UP000018721">
    <property type="component" value="Unassembled WGS sequence"/>
</dbReference>
<dbReference type="HOGENOM" id="CLU_3336695_0_0_1"/>
<organism evidence="2 3">
    <name type="scientific">Phytophthora nicotianae P1569</name>
    <dbReference type="NCBI Taxonomy" id="1317065"/>
    <lineage>
        <taxon>Eukaryota</taxon>
        <taxon>Sar</taxon>
        <taxon>Stramenopiles</taxon>
        <taxon>Oomycota</taxon>
        <taxon>Peronosporomycetes</taxon>
        <taxon>Peronosporales</taxon>
        <taxon>Peronosporaceae</taxon>
        <taxon>Phytophthora</taxon>
    </lineage>
</organism>
<proteinExistence type="predicted"/>
<comment type="caution">
    <text evidence="2">The sequence shown here is derived from an EMBL/GenBank/DDBJ whole genome shotgun (WGS) entry which is preliminary data.</text>
</comment>
<name>V9EZM9_PHYNI</name>
<evidence type="ECO:0000313" key="3">
    <source>
        <dbReference type="Proteomes" id="UP000018721"/>
    </source>
</evidence>
<evidence type="ECO:0000313" key="2">
    <source>
        <dbReference type="EMBL" id="ETI44734.1"/>
    </source>
</evidence>
<gene>
    <name evidence="2" type="ORF">F443_10584</name>
</gene>
<dbReference type="AlphaFoldDB" id="V9EZM9"/>
<accession>V9EZM9</accession>
<reference evidence="2 3" key="1">
    <citation type="submission" date="2013-11" db="EMBL/GenBank/DDBJ databases">
        <title>The Genome Sequence of Phytophthora parasitica P1569.</title>
        <authorList>
            <consortium name="The Broad Institute Genomics Platform"/>
            <person name="Russ C."/>
            <person name="Tyler B."/>
            <person name="Panabieres F."/>
            <person name="Shan W."/>
            <person name="Tripathy S."/>
            <person name="Grunwald N."/>
            <person name="Machado M."/>
            <person name="Johnson C.S."/>
            <person name="Arredondo F."/>
            <person name="Hong C."/>
            <person name="Coffey M."/>
            <person name="Young S.K."/>
            <person name="Zeng Q."/>
            <person name="Gargeya S."/>
            <person name="Fitzgerald M."/>
            <person name="Abouelleil A."/>
            <person name="Alvarado L."/>
            <person name="Chapman S.B."/>
            <person name="Gainer-Dewar J."/>
            <person name="Goldberg J."/>
            <person name="Griggs A."/>
            <person name="Gujja S."/>
            <person name="Hansen M."/>
            <person name="Howarth C."/>
            <person name="Imamovic A."/>
            <person name="Ireland A."/>
            <person name="Larimer J."/>
            <person name="McCowan C."/>
            <person name="Murphy C."/>
            <person name="Pearson M."/>
            <person name="Poon T.W."/>
            <person name="Priest M."/>
            <person name="Roberts A."/>
            <person name="Saif S."/>
            <person name="Shea T."/>
            <person name="Sykes S."/>
            <person name="Wortman J."/>
            <person name="Nusbaum C."/>
            <person name="Birren B."/>
        </authorList>
    </citation>
    <scope>NUCLEOTIDE SEQUENCE [LARGE SCALE GENOMIC DNA]</scope>
    <source>
        <strain evidence="2 3">P1569</strain>
    </source>
</reference>
<evidence type="ECO:0000256" key="1">
    <source>
        <dbReference type="SAM" id="MobiDB-lite"/>
    </source>
</evidence>
<feature type="compositionally biased region" description="Low complexity" evidence="1">
    <location>
        <begin position="28"/>
        <end position="38"/>
    </location>
</feature>
<keyword evidence="3" id="KW-1185">Reference proteome</keyword>